<organism evidence="4">
    <name type="scientific">Photinus pyralis</name>
    <name type="common">Common eastern firefly</name>
    <name type="synonym">Lampyris pyralis</name>
    <dbReference type="NCBI Taxonomy" id="7054"/>
    <lineage>
        <taxon>Eukaryota</taxon>
        <taxon>Metazoa</taxon>
        <taxon>Ecdysozoa</taxon>
        <taxon>Arthropoda</taxon>
        <taxon>Hexapoda</taxon>
        <taxon>Insecta</taxon>
        <taxon>Pterygota</taxon>
        <taxon>Neoptera</taxon>
        <taxon>Endopterygota</taxon>
        <taxon>Coleoptera</taxon>
        <taxon>Polyphaga</taxon>
        <taxon>Elateriformia</taxon>
        <taxon>Elateroidea</taxon>
        <taxon>Lampyridae</taxon>
        <taxon>Lampyrinae</taxon>
        <taxon>Photinus</taxon>
    </lineage>
</organism>
<evidence type="ECO:0000313" key="6">
    <source>
        <dbReference type="Proteomes" id="UP000327044"/>
    </source>
</evidence>
<feature type="compositionally biased region" description="Low complexity" evidence="2">
    <location>
        <begin position="93"/>
        <end position="105"/>
    </location>
</feature>
<name>A0A1Y1NCP3_PHOPY</name>
<gene>
    <name evidence="5" type="ORF">PPYR_06764</name>
</gene>
<dbReference type="Proteomes" id="UP000327044">
    <property type="component" value="Unassembled WGS sequence"/>
</dbReference>
<proteinExistence type="predicted"/>
<dbReference type="PANTHER" id="PTHR14164">
    <property type="entry name" value="PERICENTRIOLAR MATERIAL 1-RELATED"/>
    <property type="match status" value="1"/>
</dbReference>
<feature type="coiled-coil region" evidence="1">
    <location>
        <begin position="220"/>
        <end position="278"/>
    </location>
</feature>
<sequence>MPDDRKKMYSKQSTGTVPKSKHRNNTAFTNHDNFQRSLSNNLGLDGQRQDYSNYSRNSDRNFSHLLPYMMDASFVDRSQNPTSQINLSAPTANGTLSTSSTSGSNSRRESVGTIPKCDNVKKCPDKKQIEDKLNQIREYLQVTTSLMSSIKNEDQSAINELENFKKMIKDLKDSEAKLLALLDDPLYDESSDPPSLANVQEHLENGVDNGSEISSSGYQRNELEEKVEFTNRKVQLLREQQNALINLKRKAENQLRDARQAQENLMLMQQQQKNENRLQNLELDHEQGIGNEIFAGDKNLNENQFDIAIKELEHRLDSMRNDSRQAAANAQDHSLDYLQEQLHLLDNHDSQLNSEHIELQQKLNDLQGKKMQIDRLAEQLQNLGDDDEEDIGNQVRKIVTMKQQLSSLKDLLEVVKNTEYSLLDSQNVNGLELEPPEPIQSGSVKRDNIRQNVMINHNQNDRPRVDNNRARVNEQWPIEKQSNKSIVNIKEREKVLAELKSKKRELEEIMYKQKDSTSINNDVCSESSVNKSDVGANNVYDNVVMSWLPVHPYQHNQVASLYSSDECAEEDINEYSELNYTTEPPMGTVPPPPQPVLSSNYTTAFPKRSDTNQSLDSRCTRSSARRSSSRTREPCVPSISTTTPMEQEQPLPNCSMQTDSTKAQLQKQLELIQCVCQSLLDQQASNSSNLSNVQHLRNNLTPSSLYSEPKRYSSGNLRQSTASLNMDLPYFNNPNTSNHYAFGEAANNQNMLAANTLQTQAFLLNTLNQCCQMLWFQQREIATLRSMICSMQDQLMHGQNETDINSVPLPPTSFVLPTRPASSMSNFRPSQPRSANPKVNHVSSACSLPNLNPPTLHANADNAYLTQNNIRSSPSARLLESSLNNTAPIHSHLNLSGDSPANNTLLPNVNTGIVQPLPSQIWNGQALNNQVPPGNRANNYWDNFRSYSRQNLLSTSSKSNEGLQNTATSSLTVDSRNTTTENRNSILESRNSTVENRNSAVDRTRTIHSSPLQPFSPKLNMVHNESANTSEEGTPRRVRLNKPVASIPPDVLNVNHNSNQKRNETPNATAAVALDLHLPENNLQQDGNNSPHDRNLYTSTSHRNRNEWHNNEQSERLPNFRSKLFEELRENVYKEVANLISANESRPHFLIQLFRDLQQVNSDALRGRTLQSIQTLLTNALETMRGGAGGRQSNIQSLVDQEAMQGDSDEFPLAQPLWAQLLSAQSNSNELGNNEDPDIHNILKMTFSFLTLHQDEVLQTELMLLLKDFIMKAIPFTQIFANINLQERTFHTHFMGILNEAFEKYQGRRVAEVKKDLLKTISDVLVEEFSFIYLVKENVADNCENVTHQCNNPPIHDGQLSLNLQCQPMVQIIEEGNTPQMQNGDLAEADQSHLELLDEEGAVGGAVSPIVGPSSLNLSALENVEDVNDMEFAANVESEIEFVEQGLDQVPTRLTGSRPHSSTPSRDRSNTSRSDHSDHF</sequence>
<dbReference type="GO" id="GO:0034454">
    <property type="term" value="P:microtubule anchoring at centrosome"/>
    <property type="evidence" value="ECO:0007669"/>
    <property type="project" value="InterPro"/>
</dbReference>
<feature type="region of interest" description="Disordered" evidence="2">
    <location>
        <begin position="1448"/>
        <end position="1480"/>
    </location>
</feature>
<evidence type="ECO:0000259" key="3">
    <source>
        <dbReference type="Pfam" id="PF15717"/>
    </source>
</evidence>
<reference evidence="4" key="1">
    <citation type="journal article" date="2016" name="Sci. Rep.">
        <title>Molecular characterization of firefly nuptial gifts: a multi-omics approach sheds light on postcopulatory sexual selection.</title>
        <authorList>
            <person name="Al-Wathiqui N."/>
            <person name="Fallon T.R."/>
            <person name="South A."/>
            <person name="Weng J.K."/>
            <person name="Lewis S.M."/>
        </authorList>
    </citation>
    <scope>NUCLEOTIDE SEQUENCE</scope>
</reference>
<feature type="region of interest" description="Disordered" evidence="2">
    <location>
        <begin position="819"/>
        <end position="841"/>
    </location>
</feature>
<feature type="compositionally biased region" description="Polar residues" evidence="2">
    <location>
        <begin position="80"/>
        <end position="92"/>
    </location>
</feature>
<evidence type="ECO:0000313" key="5">
    <source>
        <dbReference type="EMBL" id="KAB0798884.1"/>
    </source>
</evidence>
<feature type="compositionally biased region" description="Basic and acidic residues" evidence="2">
    <location>
        <begin position="1465"/>
        <end position="1480"/>
    </location>
</feature>
<feature type="compositionally biased region" description="Polar residues" evidence="2">
    <location>
        <begin position="25"/>
        <end position="42"/>
    </location>
</feature>
<dbReference type="InterPro" id="IPR024138">
    <property type="entry name" value="Pericentriolar_Pcm1"/>
</dbReference>
<reference evidence="5" key="3">
    <citation type="submission" date="2019-08" db="EMBL/GenBank/DDBJ databases">
        <authorList>
            <consortium name="Photinus pyralis genome working group"/>
            <person name="Fallon T.R."/>
            <person name="Sander Lower S.E."/>
            <person name="Weng J.-K."/>
        </authorList>
    </citation>
    <scope>NUCLEOTIDE SEQUENCE</scope>
    <source>
        <strain evidence="5">1611_PpyrPB1</strain>
        <tissue evidence="5">Whole body</tissue>
    </source>
</reference>
<dbReference type="OrthoDB" id="2125770at2759"/>
<evidence type="ECO:0000256" key="1">
    <source>
        <dbReference type="SAM" id="Coils"/>
    </source>
</evidence>
<keyword evidence="6" id="KW-1185">Reference proteome</keyword>
<dbReference type="EMBL" id="VVIM01000005">
    <property type="protein sequence ID" value="KAB0798884.1"/>
    <property type="molecule type" value="Genomic_DNA"/>
</dbReference>
<feature type="compositionally biased region" description="Polar residues" evidence="2">
    <location>
        <begin position="1081"/>
        <end position="1101"/>
    </location>
</feature>
<feature type="region of interest" description="Disordered" evidence="2">
    <location>
        <begin position="1"/>
        <end position="56"/>
    </location>
</feature>
<dbReference type="InParanoid" id="A0A1Y1NCP3"/>
<dbReference type="GO" id="GO:0036064">
    <property type="term" value="C:ciliary basal body"/>
    <property type="evidence" value="ECO:0007669"/>
    <property type="project" value="TreeGrafter"/>
</dbReference>
<evidence type="ECO:0000256" key="2">
    <source>
        <dbReference type="SAM" id="MobiDB-lite"/>
    </source>
</evidence>
<feature type="coiled-coil region" evidence="1">
    <location>
        <begin position="302"/>
        <end position="386"/>
    </location>
</feature>
<reference evidence="5 6" key="2">
    <citation type="journal article" date="2018" name="Elife">
        <title>Firefly genomes illuminate parallel origins of bioluminescence in beetles.</title>
        <authorList>
            <person name="Fallon T.R."/>
            <person name="Lower S.E."/>
            <person name="Chang C.H."/>
            <person name="Bessho-Uehara M."/>
            <person name="Martin G.J."/>
            <person name="Bewick A.J."/>
            <person name="Behringer M."/>
            <person name="Debat H.J."/>
            <person name="Wong I."/>
            <person name="Day J.C."/>
            <person name="Suvorov A."/>
            <person name="Silva C.J."/>
            <person name="Stanger-Hall K.F."/>
            <person name="Hall D.W."/>
            <person name="Schmitz R.J."/>
            <person name="Nelson D.R."/>
            <person name="Lewis S.M."/>
            <person name="Shigenobu S."/>
            <person name="Bybee S.M."/>
            <person name="Larracuente A.M."/>
            <person name="Oba Y."/>
            <person name="Weng J.K."/>
        </authorList>
    </citation>
    <scope>NUCLEOTIDE SEQUENCE [LARGE SCALE GENOMIC DNA]</scope>
    <source>
        <strain evidence="5">1611_PpyrPB1</strain>
        <tissue evidence="5">Whole body</tissue>
    </source>
</reference>
<feature type="region of interest" description="Disordered" evidence="2">
    <location>
        <begin position="955"/>
        <end position="1019"/>
    </location>
</feature>
<feature type="compositionally biased region" description="Polar residues" evidence="2">
    <location>
        <begin position="820"/>
        <end position="834"/>
    </location>
</feature>
<dbReference type="PANTHER" id="PTHR14164:SF12">
    <property type="entry name" value="PERICENTRIOLAR MATERIAL 1 PROTEIN"/>
    <property type="match status" value="1"/>
</dbReference>
<keyword evidence="1" id="KW-0175">Coiled coil</keyword>
<feature type="region of interest" description="Disordered" evidence="2">
    <location>
        <begin position="80"/>
        <end position="117"/>
    </location>
</feature>
<feature type="coiled-coil region" evidence="1">
    <location>
        <begin position="489"/>
        <end position="516"/>
    </location>
</feature>
<dbReference type="GO" id="GO:1905515">
    <property type="term" value="P:non-motile cilium assembly"/>
    <property type="evidence" value="ECO:0007669"/>
    <property type="project" value="TreeGrafter"/>
</dbReference>
<dbReference type="GO" id="GO:0071539">
    <property type="term" value="P:protein localization to centrosome"/>
    <property type="evidence" value="ECO:0007669"/>
    <property type="project" value="InterPro"/>
</dbReference>
<dbReference type="GO" id="GO:0034451">
    <property type="term" value="C:centriolar satellite"/>
    <property type="evidence" value="ECO:0007669"/>
    <property type="project" value="TreeGrafter"/>
</dbReference>
<feature type="compositionally biased region" description="Polar residues" evidence="2">
    <location>
        <begin position="638"/>
        <end position="652"/>
    </location>
</feature>
<feature type="compositionally biased region" description="Polar residues" evidence="2">
    <location>
        <begin position="955"/>
        <end position="999"/>
    </location>
</feature>
<protein>
    <recommendedName>
        <fullName evidence="3">Pericentriolar material 1 protein C-terminal domain-containing protein</fullName>
    </recommendedName>
</protein>
<feature type="domain" description="Pericentriolar material 1 protein C-terminal" evidence="3">
    <location>
        <begin position="1236"/>
        <end position="1351"/>
    </location>
</feature>
<feature type="compositionally biased region" description="Polar residues" evidence="2">
    <location>
        <begin position="1452"/>
        <end position="1464"/>
    </location>
</feature>
<evidence type="ECO:0000313" key="4">
    <source>
        <dbReference type="EMBL" id="JAV95479.1"/>
    </source>
</evidence>
<feature type="region of interest" description="Disordered" evidence="2">
    <location>
        <begin position="580"/>
        <end position="652"/>
    </location>
</feature>
<feature type="compositionally biased region" description="Basic and acidic residues" evidence="2">
    <location>
        <begin position="1104"/>
        <end position="1114"/>
    </location>
</feature>
<feature type="region of interest" description="Disordered" evidence="2">
    <location>
        <begin position="1081"/>
        <end position="1114"/>
    </location>
</feature>
<dbReference type="Pfam" id="PF15717">
    <property type="entry name" value="PCM1_C"/>
    <property type="match status" value="2"/>
</dbReference>
<feature type="domain" description="Pericentriolar material 1 protein C-terminal" evidence="3">
    <location>
        <begin position="1124"/>
        <end position="1186"/>
    </location>
</feature>
<accession>A0A1Y1NCP3</accession>
<dbReference type="EMBL" id="GEZM01007008">
    <property type="protein sequence ID" value="JAV95479.1"/>
    <property type="molecule type" value="Transcribed_RNA"/>
</dbReference>
<dbReference type="InterPro" id="IPR031446">
    <property type="entry name" value="PCM1_C"/>
</dbReference>